<dbReference type="SMART" id="SM00448">
    <property type="entry name" value="REC"/>
    <property type="match status" value="1"/>
</dbReference>
<name>A0ABS2S113_9PSEU</name>
<dbReference type="Gene3D" id="3.60.40.10">
    <property type="entry name" value="PPM-type phosphatase domain"/>
    <property type="match status" value="1"/>
</dbReference>
<dbReference type="PANTHER" id="PTHR43156">
    <property type="entry name" value="STAGE II SPORULATION PROTEIN E-RELATED"/>
    <property type="match status" value="1"/>
</dbReference>
<dbReference type="Pfam" id="PF07228">
    <property type="entry name" value="SpoIIE"/>
    <property type="match status" value="1"/>
</dbReference>
<gene>
    <name evidence="4" type="ORF">JOE68_000781</name>
</gene>
<reference evidence="4 5" key="1">
    <citation type="submission" date="2021-01" db="EMBL/GenBank/DDBJ databases">
        <title>Sequencing the genomes of 1000 actinobacteria strains.</title>
        <authorList>
            <person name="Klenk H.-P."/>
        </authorList>
    </citation>
    <scope>NUCLEOTIDE SEQUENCE [LARGE SCALE GENOMIC DNA]</scope>
    <source>
        <strain evidence="4 5">DSM 44581</strain>
    </source>
</reference>
<proteinExistence type="predicted"/>
<dbReference type="PROSITE" id="PS50110">
    <property type="entry name" value="RESPONSE_REGULATORY"/>
    <property type="match status" value="1"/>
</dbReference>
<comment type="caution">
    <text evidence="4">The sequence shown here is derived from an EMBL/GenBank/DDBJ whole genome shotgun (WGS) entry which is preliminary data.</text>
</comment>
<dbReference type="EMBL" id="JAFBCL010000001">
    <property type="protein sequence ID" value="MBM7809916.1"/>
    <property type="molecule type" value="Genomic_DNA"/>
</dbReference>
<evidence type="ECO:0000313" key="5">
    <source>
        <dbReference type="Proteomes" id="UP001195724"/>
    </source>
</evidence>
<protein>
    <submittedName>
        <fullName evidence="4">CheY-like chemotaxis protein</fullName>
    </submittedName>
</protein>
<organism evidence="4 5">
    <name type="scientific">Saccharothrix algeriensis</name>
    <dbReference type="NCBI Taxonomy" id="173560"/>
    <lineage>
        <taxon>Bacteria</taxon>
        <taxon>Bacillati</taxon>
        <taxon>Actinomycetota</taxon>
        <taxon>Actinomycetes</taxon>
        <taxon>Pseudonocardiales</taxon>
        <taxon>Pseudonocardiaceae</taxon>
        <taxon>Saccharothrix</taxon>
    </lineage>
</organism>
<dbReference type="Pfam" id="PF00072">
    <property type="entry name" value="Response_reg"/>
    <property type="match status" value="1"/>
</dbReference>
<keyword evidence="1" id="KW-0378">Hydrolase</keyword>
<evidence type="ECO:0000259" key="3">
    <source>
        <dbReference type="PROSITE" id="PS50110"/>
    </source>
</evidence>
<dbReference type="InterPro" id="IPR036457">
    <property type="entry name" value="PPM-type-like_dom_sf"/>
</dbReference>
<dbReference type="Gene3D" id="3.40.50.2300">
    <property type="match status" value="1"/>
</dbReference>
<evidence type="ECO:0000256" key="2">
    <source>
        <dbReference type="PROSITE-ProRule" id="PRU00169"/>
    </source>
</evidence>
<evidence type="ECO:0000256" key="1">
    <source>
        <dbReference type="ARBA" id="ARBA00022801"/>
    </source>
</evidence>
<dbReference type="InterPro" id="IPR011006">
    <property type="entry name" value="CheY-like_superfamily"/>
</dbReference>
<keyword evidence="2" id="KW-0597">Phosphoprotein</keyword>
<dbReference type="Proteomes" id="UP001195724">
    <property type="component" value="Unassembled WGS sequence"/>
</dbReference>
<dbReference type="RefSeq" id="WP_204840964.1">
    <property type="nucleotide sequence ID" value="NZ_JAFBCL010000001.1"/>
</dbReference>
<evidence type="ECO:0000313" key="4">
    <source>
        <dbReference type="EMBL" id="MBM7809916.1"/>
    </source>
</evidence>
<keyword evidence="5" id="KW-1185">Reference proteome</keyword>
<feature type="modified residue" description="4-aspartylphosphate" evidence="2">
    <location>
        <position position="65"/>
    </location>
</feature>
<dbReference type="InterPro" id="IPR001932">
    <property type="entry name" value="PPM-type_phosphatase-like_dom"/>
</dbReference>
<dbReference type="SUPFAM" id="SSF81606">
    <property type="entry name" value="PP2C-like"/>
    <property type="match status" value="1"/>
</dbReference>
<dbReference type="InterPro" id="IPR052016">
    <property type="entry name" value="Bact_Sigma-Reg"/>
</dbReference>
<dbReference type="PANTHER" id="PTHR43156:SF2">
    <property type="entry name" value="STAGE II SPORULATION PROTEIN E"/>
    <property type="match status" value="1"/>
</dbReference>
<dbReference type="SMART" id="SM00331">
    <property type="entry name" value="PP2C_SIG"/>
    <property type="match status" value="1"/>
</dbReference>
<sequence length="524" mass="54992">MTTPTTPPPAAARPARVLVVDDREASRFIAASWLRRAGHTVAEATTGAEAFAALAAEEFDLVLLDVNLPDMGGYDITERIKADPRTGSIPVVLISATSIEPEDKIAGLTRGADAYLTEPVDPGELLANVEAALRYHRARALAEHLAERLTRLTGATLRINAATTFDELAAAAANGAAAVLDTEATAVLVTPSGVARAATSGGDRPTGVRSESTALGDWLASAAPEAGAAVCAVDGPPWRPATPALAAFARTKSSRPPVCVAVAPDAAGSDDDRNLLLQLAQATALAAEGLRTFAEEHGLALTLQRSLLPRALPDCPDLPMTARYLPASRNAEIGGDFYDVTELDGRTLISIGDVCGHSIRAATIMGEVRHALRAYAVEGHSPAGILRWLDTMLDRFHPVGGLTTMCLLEVDLAAGTVAVANAGHVPPLVADERGTRYLDVGGPLLGIGLERPEAAVFPLPPGTTVLLTTDGLVERSGEDLDHGMEMLRAAVSHTDDMDELCDRLLDRFGQDKRDDIALVVLRRS</sequence>
<feature type="domain" description="Response regulatory" evidence="3">
    <location>
        <begin position="16"/>
        <end position="133"/>
    </location>
</feature>
<dbReference type="InterPro" id="IPR001789">
    <property type="entry name" value="Sig_transdc_resp-reg_receiver"/>
</dbReference>
<accession>A0ABS2S113</accession>
<dbReference type="SUPFAM" id="SSF52172">
    <property type="entry name" value="CheY-like"/>
    <property type="match status" value="1"/>
</dbReference>